<dbReference type="PANTHER" id="PTHR36152">
    <property type="entry name" value="CYTOPLASMIC PROTEIN-RELATED"/>
    <property type="match status" value="1"/>
</dbReference>
<dbReference type="KEGG" id="lcre:Pla8534_28160"/>
<dbReference type="EMBL" id="CP036433">
    <property type="protein sequence ID" value="QDU95006.1"/>
    <property type="molecule type" value="Genomic_DNA"/>
</dbReference>
<protein>
    <recommendedName>
        <fullName evidence="3">Major exported protein</fullName>
    </recommendedName>
</protein>
<sequence>MSVDYFLKIDGIPGESPDAKHGAEIELRSWSWGECQPGIGARSTGGQGAGRVNMRPFVFTSETNKSSVKLLLSCAQGAHIDVVTLTCRKAGGEQQEFLMITLNDVIVSDYNVCSTHNEDGVSIPIDEVSLVYGKIQVEYRPQKYDGSLDNPIKGGYNLEANTSI</sequence>
<dbReference type="OrthoDB" id="4865570at2"/>
<dbReference type="Proteomes" id="UP000317648">
    <property type="component" value="Chromosome"/>
</dbReference>
<dbReference type="Pfam" id="PF05638">
    <property type="entry name" value="T6SS_HCP"/>
    <property type="match status" value="1"/>
</dbReference>
<dbReference type="RefSeq" id="WP_145053791.1">
    <property type="nucleotide sequence ID" value="NZ_CP036433.1"/>
</dbReference>
<dbReference type="Gene3D" id="2.30.110.20">
    <property type="entry name" value="Hcp1-like"/>
    <property type="match status" value="1"/>
</dbReference>
<proteinExistence type="predicted"/>
<evidence type="ECO:0000313" key="1">
    <source>
        <dbReference type="EMBL" id="QDU95006.1"/>
    </source>
</evidence>
<dbReference type="SUPFAM" id="SSF141452">
    <property type="entry name" value="Hcp1-like"/>
    <property type="match status" value="1"/>
</dbReference>
<dbReference type="InterPro" id="IPR053165">
    <property type="entry name" value="HSI-I_assembly_Hcp1"/>
</dbReference>
<dbReference type="AlphaFoldDB" id="A0A518DT33"/>
<dbReference type="InterPro" id="IPR036624">
    <property type="entry name" value="Hcp1-lik_sf"/>
</dbReference>
<dbReference type="PANTHER" id="PTHR36152:SF5">
    <property type="entry name" value="PROTEIN HCP1"/>
    <property type="match status" value="1"/>
</dbReference>
<dbReference type="InterPro" id="IPR008514">
    <property type="entry name" value="T6SS_Hcp"/>
</dbReference>
<evidence type="ECO:0008006" key="3">
    <source>
        <dbReference type="Google" id="ProtNLM"/>
    </source>
</evidence>
<evidence type="ECO:0000313" key="2">
    <source>
        <dbReference type="Proteomes" id="UP000317648"/>
    </source>
</evidence>
<organism evidence="1 2">
    <name type="scientific">Lignipirellula cremea</name>
    <dbReference type="NCBI Taxonomy" id="2528010"/>
    <lineage>
        <taxon>Bacteria</taxon>
        <taxon>Pseudomonadati</taxon>
        <taxon>Planctomycetota</taxon>
        <taxon>Planctomycetia</taxon>
        <taxon>Pirellulales</taxon>
        <taxon>Pirellulaceae</taxon>
        <taxon>Lignipirellula</taxon>
    </lineage>
</organism>
<gene>
    <name evidence="1" type="ORF">Pla8534_28160</name>
</gene>
<reference evidence="1 2" key="1">
    <citation type="submission" date="2019-02" db="EMBL/GenBank/DDBJ databases">
        <title>Deep-cultivation of Planctomycetes and their phenomic and genomic characterization uncovers novel biology.</title>
        <authorList>
            <person name="Wiegand S."/>
            <person name="Jogler M."/>
            <person name="Boedeker C."/>
            <person name="Pinto D."/>
            <person name="Vollmers J."/>
            <person name="Rivas-Marin E."/>
            <person name="Kohn T."/>
            <person name="Peeters S.H."/>
            <person name="Heuer A."/>
            <person name="Rast P."/>
            <person name="Oberbeckmann S."/>
            <person name="Bunk B."/>
            <person name="Jeske O."/>
            <person name="Meyerdierks A."/>
            <person name="Storesund J.E."/>
            <person name="Kallscheuer N."/>
            <person name="Luecker S."/>
            <person name="Lage O.M."/>
            <person name="Pohl T."/>
            <person name="Merkel B.J."/>
            <person name="Hornburger P."/>
            <person name="Mueller R.-W."/>
            <person name="Bruemmer F."/>
            <person name="Labrenz M."/>
            <person name="Spormann A.M."/>
            <person name="Op den Camp H."/>
            <person name="Overmann J."/>
            <person name="Amann R."/>
            <person name="Jetten M.S.M."/>
            <person name="Mascher T."/>
            <person name="Medema M.H."/>
            <person name="Devos D.P."/>
            <person name="Kaster A.-K."/>
            <person name="Ovreas L."/>
            <person name="Rohde M."/>
            <person name="Galperin M.Y."/>
            <person name="Jogler C."/>
        </authorList>
    </citation>
    <scope>NUCLEOTIDE SEQUENCE [LARGE SCALE GENOMIC DNA]</scope>
    <source>
        <strain evidence="1 2">Pla85_3_4</strain>
    </source>
</reference>
<keyword evidence="2" id="KW-1185">Reference proteome</keyword>
<accession>A0A518DT33</accession>
<name>A0A518DT33_9BACT</name>